<evidence type="ECO:0008006" key="3">
    <source>
        <dbReference type="Google" id="ProtNLM"/>
    </source>
</evidence>
<feature type="non-terminal residue" evidence="1">
    <location>
        <position position="64"/>
    </location>
</feature>
<keyword evidence="2" id="KW-1185">Reference proteome</keyword>
<proteinExistence type="predicted"/>
<sequence length="64" mass="6840">MITDVGPLLGSGVLRSAPFKNSSGTVRNSVYGRRIEHQAAMARVKRSPKMTANCALAMTHSRGP</sequence>
<reference evidence="2" key="1">
    <citation type="journal article" date="2019" name="Int. J. Syst. Evol. Microbiol.">
        <title>The Global Catalogue of Microorganisms (GCM) 10K type strain sequencing project: providing services to taxonomists for standard genome sequencing and annotation.</title>
        <authorList>
            <consortium name="The Broad Institute Genomics Platform"/>
            <consortium name="The Broad Institute Genome Sequencing Center for Infectious Disease"/>
            <person name="Wu L."/>
            <person name="Ma J."/>
        </authorList>
    </citation>
    <scope>NUCLEOTIDE SEQUENCE [LARGE SCALE GENOMIC DNA]</scope>
    <source>
        <strain evidence="2">CECT 7806</strain>
    </source>
</reference>
<comment type="caution">
    <text evidence="1">The sequence shown here is derived from an EMBL/GenBank/DDBJ whole genome shotgun (WGS) entry which is preliminary data.</text>
</comment>
<organism evidence="1 2">
    <name type="scientific">Methylobacterium longum</name>
    <dbReference type="NCBI Taxonomy" id="767694"/>
    <lineage>
        <taxon>Bacteria</taxon>
        <taxon>Pseudomonadati</taxon>
        <taxon>Pseudomonadota</taxon>
        <taxon>Alphaproteobacteria</taxon>
        <taxon>Hyphomicrobiales</taxon>
        <taxon>Methylobacteriaceae</taxon>
        <taxon>Methylobacterium</taxon>
    </lineage>
</organism>
<evidence type="ECO:0000313" key="1">
    <source>
        <dbReference type="EMBL" id="MDN3574561.1"/>
    </source>
</evidence>
<name>A0ABT8AYS1_9HYPH</name>
<dbReference type="EMBL" id="JAUFPT010000103">
    <property type="protein sequence ID" value="MDN3574561.1"/>
    <property type="molecule type" value="Genomic_DNA"/>
</dbReference>
<gene>
    <name evidence="1" type="ORF">QWZ18_28660</name>
</gene>
<accession>A0ABT8AYS1</accession>
<evidence type="ECO:0000313" key="2">
    <source>
        <dbReference type="Proteomes" id="UP001244297"/>
    </source>
</evidence>
<dbReference type="Proteomes" id="UP001244297">
    <property type="component" value="Unassembled WGS sequence"/>
</dbReference>
<protein>
    <recommendedName>
        <fullName evidence="3">Transposase</fullName>
    </recommendedName>
</protein>